<keyword evidence="8" id="KW-1185">Reference proteome</keyword>
<evidence type="ECO:0000256" key="5">
    <source>
        <dbReference type="ARBA" id="ARBA00047925"/>
    </source>
</evidence>
<feature type="active site" description="Proton acceptor" evidence="6">
    <location>
        <position position="87"/>
    </location>
</feature>
<name>A0A345D849_9BURK</name>
<dbReference type="AlphaFoldDB" id="A0A345D849"/>
<evidence type="ECO:0000313" key="8">
    <source>
        <dbReference type="Proteomes" id="UP000252182"/>
    </source>
</evidence>
<accession>A0A345D849</accession>
<dbReference type="RefSeq" id="WP_114561826.1">
    <property type="nucleotide sequence ID" value="NZ_CP031124.1"/>
</dbReference>
<comment type="subcellular location">
    <subcellularLocation>
        <location evidence="6">Cytoplasm</location>
    </subcellularLocation>
</comment>
<dbReference type="Gene3D" id="3.40.50.10330">
    <property type="entry name" value="Probable inorganic polyphosphate/atp-NAD kinase, domain 1"/>
    <property type="match status" value="1"/>
</dbReference>
<feature type="binding site" evidence="6">
    <location>
        <position position="190"/>
    </location>
    <ligand>
        <name>NAD(+)</name>
        <dbReference type="ChEBI" id="CHEBI:57540"/>
    </ligand>
</feature>
<dbReference type="Gene3D" id="2.60.200.30">
    <property type="entry name" value="Probable inorganic polyphosphate/atp-NAD kinase, domain 2"/>
    <property type="match status" value="1"/>
</dbReference>
<organism evidence="7 8">
    <name type="scientific">Ephemeroptericola cinctiostellae</name>
    <dbReference type="NCBI Taxonomy" id="2268024"/>
    <lineage>
        <taxon>Bacteria</taxon>
        <taxon>Pseudomonadati</taxon>
        <taxon>Pseudomonadota</taxon>
        <taxon>Betaproteobacteria</taxon>
        <taxon>Burkholderiales</taxon>
        <taxon>Burkholderiaceae</taxon>
        <taxon>Ephemeroptericola</taxon>
    </lineage>
</organism>
<keyword evidence="6" id="KW-0963">Cytoplasm</keyword>
<dbReference type="EMBL" id="CP031124">
    <property type="protein sequence ID" value="AXF84537.1"/>
    <property type="molecule type" value="Genomic_DNA"/>
</dbReference>
<reference evidence="8" key="1">
    <citation type="submission" date="2018-07" db="EMBL/GenBank/DDBJ databases">
        <authorList>
            <person name="Kim H."/>
        </authorList>
    </citation>
    <scope>NUCLEOTIDE SEQUENCE [LARGE SCALE GENOMIC DNA]</scope>
    <source>
        <strain evidence="8">F02</strain>
    </source>
</reference>
<dbReference type="Pfam" id="PF01513">
    <property type="entry name" value="NAD_kinase"/>
    <property type="match status" value="1"/>
</dbReference>
<dbReference type="PANTHER" id="PTHR20275">
    <property type="entry name" value="NAD KINASE"/>
    <property type="match status" value="1"/>
</dbReference>
<evidence type="ECO:0000313" key="7">
    <source>
        <dbReference type="EMBL" id="AXF84537.1"/>
    </source>
</evidence>
<dbReference type="Pfam" id="PF20143">
    <property type="entry name" value="NAD_kinase_C"/>
    <property type="match status" value="1"/>
</dbReference>
<dbReference type="InterPro" id="IPR017438">
    <property type="entry name" value="ATP-NAD_kinase_N"/>
</dbReference>
<keyword evidence="4 6" id="KW-0520">NAD</keyword>
<protein>
    <recommendedName>
        <fullName evidence="6">NAD kinase</fullName>
        <ecNumber evidence="6">2.7.1.23</ecNumber>
    </recommendedName>
    <alternativeName>
        <fullName evidence="6">ATP-dependent NAD kinase</fullName>
    </alternativeName>
</protein>
<keyword evidence="1 6" id="KW-0808">Transferase</keyword>
<dbReference type="GO" id="GO:0003951">
    <property type="term" value="F:NAD+ kinase activity"/>
    <property type="evidence" value="ECO:0007669"/>
    <property type="project" value="UniProtKB-UniRule"/>
</dbReference>
<dbReference type="GO" id="GO:0051287">
    <property type="term" value="F:NAD binding"/>
    <property type="evidence" value="ECO:0007669"/>
    <property type="project" value="UniProtKB-ARBA"/>
</dbReference>
<evidence type="ECO:0000256" key="1">
    <source>
        <dbReference type="ARBA" id="ARBA00022679"/>
    </source>
</evidence>
<feature type="binding site" evidence="6">
    <location>
        <position position="227"/>
    </location>
    <ligand>
        <name>NAD(+)</name>
        <dbReference type="ChEBI" id="CHEBI:57540"/>
    </ligand>
</feature>
<dbReference type="InterPro" id="IPR002504">
    <property type="entry name" value="NADK"/>
</dbReference>
<dbReference type="GO" id="GO:0005737">
    <property type="term" value="C:cytoplasm"/>
    <property type="evidence" value="ECO:0007669"/>
    <property type="project" value="UniProtKB-SubCell"/>
</dbReference>
<dbReference type="EC" id="2.7.1.23" evidence="6"/>
<dbReference type="InterPro" id="IPR016064">
    <property type="entry name" value="NAD/diacylglycerol_kinase_sf"/>
</dbReference>
<dbReference type="OrthoDB" id="9774737at2"/>
<keyword evidence="3 6" id="KW-0521">NADP</keyword>
<feature type="binding site" evidence="6">
    <location>
        <begin position="162"/>
        <end position="163"/>
    </location>
    <ligand>
        <name>NAD(+)</name>
        <dbReference type="ChEBI" id="CHEBI:57540"/>
    </ligand>
</feature>
<comment type="caution">
    <text evidence="6">Lacks conserved residue(s) required for the propagation of feature annotation.</text>
</comment>
<dbReference type="SUPFAM" id="SSF111331">
    <property type="entry name" value="NAD kinase/diacylglycerol kinase-like"/>
    <property type="match status" value="1"/>
</dbReference>
<keyword evidence="6" id="KW-0067">ATP-binding</keyword>
<dbReference type="GO" id="GO:0019674">
    <property type="term" value="P:NAD+ metabolic process"/>
    <property type="evidence" value="ECO:0007669"/>
    <property type="project" value="InterPro"/>
</dbReference>
<dbReference type="Proteomes" id="UP000252182">
    <property type="component" value="Chromosome"/>
</dbReference>
<dbReference type="GO" id="GO:0046872">
    <property type="term" value="F:metal ion binding"/>
    <property type="evidence" value="ECO:0007669"/>
    <property type="project" value="UniProtKB-UniRule"/>
</dbReference>
<evidence type="ECO:0000256" key="3">
    <source>
        <dbReference type="ARBA" id="ARBA00022857"/>
    </source>
</evidence>
<dbReference type="GO" id="GO:0005524">
    <property type="term" value="F:ATP binding"/>
    <property type="evidence" value="ECO:0007669"/>
    <property type="project" value="UniProtKB-KW"/>
</dbReference>
<dbReference type="PANTHER" id="PTHR20275:SF0">
    <property type="entry name" value="NAD KINASE"/>
    <property type="match status" value="1"/>
</dbReference>
<gene>
    <name evidence="6 7" type="primary">nadK</name>
    <name evidence="7" type="ORF">DTO96_100246</name>
</gene>
<evidence type="ECO:0000256" key="2">
    <source>
        <dbReference type="ARBA" id="ARBA00022777"/>
    </source>
</evidence>
<comment type="function">
    <text evidence="6">Involved in the regulation of the intracellular balance of NAD and NADP, and is a key enzyme in the biosynthesis of NADP. Catalyzes specifically the phosphorylation on 2'-hydroxyl of the adenosine moiety of NAD to yield NADP.</text>
</comment>
<evidence type="ECO:0000256" key="4">
    <source>
        <dbReference type="ARBA" id="ARBA00023027"/>
    </source>
</evidence>
<comment type="cofactor">
    <cofactor evidence="6">
        <name>a divalent metal cation</name>
        <dbReference type="ChEBI" id="CHEBI:60240"/>
    </cofactor>
</comment>
<dbReference type="HAMAP" id="MF_00361">
    <property type="entry name" value="NAD_kinase"/>
    <property type="match status" value="1"/>
</dbReference>
<sequence>MNDFLITSTADLRLQASDIRTVALAGRLQSDTSVEPLLQVIQTVLGLGKAVIIEEKTSQHFNLKQFPSVNLHDIGNCADVMIAVGGDGTMLGVARRVAPYNIPLVGINQGHLGFITDISLADAPSVLREILYDQSYDAEARDLLHAQIIRDGEVIYEGTALNDVVVGRTGLGGMLDLNVAVNGQFMYTERADSLIIATPTGSTAYSLAANGPILHPKLAGITIASVAPQSLSNRPIVLPNDSVVDIEIVSFKEAVVHFDVHGYAEARSGDIVRVVQAPYKCIFWHPKSYNYFATLRQKLNWQLNPARPA</sequence>
<feature type="binding site" evidence="6">
    <location>
        <position position="192"/>
    </location>
    <ligand>
        <name>NAD(+)</name>
        <dbReference type="ChEBI" id="CHEBI:57540"/>
    </ligand>
</feature>
<proteinExistence type="inferred from homology"/>
<dbReference type="GO" id="GO:0006741">
    <property type="term" value="P:NADP+ biosynthetic process"/>
    <property type="evidence" value="ECO:0007669"/>
    <property type="project" value="UniProtKB-UniRule"/>
</dbReference>
<evidence type="ECO:0000256" key="6">
    <source>
        <dbReference type="HAMAP-Rule" id="MF_00361"/>
    </source>
</evidence>
<comment type="catalytic activity">
    <reaction evidence="5 6">
        <text>NAD(+) + ATP = ADP + NADP(+) + H(+)</text>
        <dbReference type="Rhea" id="RHEA:18629"/>
        <dbReference type="ChEBI" id="CHEBI:15378"/>
        <dbReference type="ChEBI" id="CHEBI:30616"/>
        <dbReference type="ChEBI" id="CHEBI:57540"/>
        <dbReference type="ChEBI" id="CHEBI:58349"/>
        <dbReference type="ChEBI" id="CHEBI:456216"/>
        <dbReference type="EC" id="2.7.1.23"/>
    </reaction>
</comment>
<comment type="similarity">
    <text evidence="6">Belongs to the NAD kinase family.</text>
</comment>
<keyword evidence="6" id="KW-0547">Nucleotide-binding</keyword>
<dbReference type="KEGG" id="hyf:DTO96_100246"/>
<dbReference type="InterPro" id="IPR017437">
    <property type="entry name" value="ATP-NAD_kinase_PpnK-typ_C"/>
</dbReference>
<keyword evidence="2 6" id="KW-0418">Kinase</keyword>
<feature type="binding site" evidence="6">
    <location>
        <begin position="87"/>
        <end position="88"/>
    </location>
    <ligand>
        <name>NAD(+)</name>
        <dbReference type="ChEBI" id="CHEBI:57540"/>
    </ligand>
</feature>